<name>A0A193GF70_9BORD</name>
<gene>
    <name evidence="2" type="ORF">BAU07_17675</name>
</gene>
<dbReference type="AlphaFoldDB" id="A0A193GF70"/>
<feature type="transmembrane region" description="Helical" evidence="1">
    <location>
        <begin position="7"/>
        <end position="31"/>
    </location>
</feature>
<accession>A0A193GF70</accession>
<dbReference type="RefSeq" id="WP_066660203.1">
    <property type="nucleotide sequence ID" value="NZ_CBCSCL010000004.1"/>
</dbReference>
<dbReference type="KEGG" id="bfz:BAU07_17675"/>
<keyword evidence="1" id="KW-0472">Membrane</keyword>
<dbReference type="STRING" id="463014.BAU07_17675"/>
<evidence type="ECO:0000313" key="2">
    <source>
        <dbReference type="EMBL" id="ANN78702.1"/>
    </source>
</evidence>
<reference evidence="2 3" key="1">
    <citation type="submission" date="2016-06" db="EMBL/GenBank/DDBJ databases">
        <title>Complete genome sequences of Bordetella bronchialis and Bordetella flabilis.</title>
        <authorList>
            <person name="LiPuma J.J."/>
            <person name="Spilker T."/>
        </authorList>
    </citation>
    <scope>NUCLEOTIDE SEQUENCE [LARGE SCALE GENOMIC DNA]</scope>
    <source>
        <strain evidence="2 3">AU10664</strain>
    </source>
</reference>
<keyword evidence="1" id="KW-0812">Transmembrane</keyword>
<protein>
    <recommendedName>
        <fullName evidence="4">DUF4175 domain-containing protein</fullName>
    </recommendedName>
</protein>
<evidence type="ECO:0000313" key="3">
    <source>
        <dbReference type="Proteomes" id="UP000091926"/>
    </source>
</evidence>
<proteinExistence type="predicted"/>
<dbReference type="OrthoDB" id="8659549at2"/>
<keyword evidence="1" id="KW-1133">Transmembrane helix</keyword>
<feature type="transmembrane region" description="Helical" evidence="1">
    <location>
        <begin position="37"/>
        <end position="55"/>
    </location>
</feature>
<dbReference type="EMBL" id="CP016172">
    <property type="protein sequence ID" value="ANN78702.1"/>
    <property type="molecule type" value="Genomic_DNA"/>
</dbReference>
<sequence>MWGSYKFWFVWRAPLVLVVLTVFGLLAALLGTEVWHWASWAALAVPLVVIVYYTLRPSRARRPGA</sequence>
<evidence type="ECO:0008006" key="4">
    <source>
        <dbReference type="Google" id="ProtNLM"/>
    </source>
</evidence>
<organism evidence="2 3">
    <name type="scientific">Bordetella flabilis</name>
    <dbReference type="NCBI Taxonomy" id="463014"/>
    <lineage>
        <taxon>Bacteria</taxon>
        <taxon>Pseudomonadati</taxon>
        <taxon>Pseudomonadota</taxon>
        <taxon>Betaproteobacteria</taxon>
        <taxon>Burkholderiales</taxon>
        <taxon>Alcaligenaceae</taxon>
        <taxon>Bordetella</taxon>
    </lineage>
</organism>
<keyword evidence="3" id="KW-1185">Reference proteome</keyword>
<evidence type="ECO:0000256" key="1">
    <source>
        <dbReference type="SAM" id="Phobius"/>
    </source>
</evidence>
<dbReference type="Proteomes" id="UP000091926">
    <property type="component" value="Chromosome"/>
</dbReference>